<comment type="caution">
    <text evidence="3">The sequence shown here is derived from an EMBL/GenBank/DDBJ whole genome shotgun (WGS) entry which is preliminary data.</text>
</comment>
<evidence type="ECO:0000313" key="4">
    <source>
        <dbReference type="Proteomes" id="UP000037210"/>
    </source>
</evidence>
<dbReference type="PATRIC" id="fig|1685127.3.peg.1182"/>
<dbReference type="InterPro" id="IPR045851">
    <property type="entry name" value="AMP-bd_C_sf"/>
</dbReference>
<name>A0A0M0BPG6_9ARCH</name>
<feature type="domain" description="AMP-dependent synthetase/ligase" evidence="1">
    <location>
        <begin position="26"/>
        <end position="411"/>
    </location>
</feature>
<dbReference type="GO" id="GO:0016877">
    <property type="term" value="F:ligase activity, forming carbon-sulfur bonds"/>
    <property type="evidence" value="ECO:0007669"/>
    <property type="project" value="UniProtKB-ARBA"/>
</dbReference>
<evidence type="ECO:0000313" key="3">
    <source>
        <dbReference type="EMBL" id="KON30265.1"/>
    </source>
</evidence>
<sequence>MGDASQHPEGVPYSINYPEIPLYAFLENSARKYPGRAALVFHGRRIGYERLWNSTLRLAAALKGLDVDKADRVALMLPNIPQFVIAYYATLVAGGVVVAVNPLNPAEEVERELRETEAETLILLDRFLHAMPEEGPRNVIVAEAESYLPRMLEAISRFRRRRAKSPRDGLNFMDLMKGAPLGAGEEIDARRDLAVIQYTGGTVGSPKGVMLTHFNLVANALQTFSWLRGWGYSAKPQPAGWPVVACAISFFHIYGMTVALNEAIHSGSTLLLIPDPHPEAIMRAIHRHAATHLPATPDMIRGIIERPGGGGYDLASLTSCVSGGAPIDPGSVERFVEMTGARFYQGYGLTEAGPVTHCTPADRGARPRSAGLPLPDTEAKIVDAQTGMIELRPGEEGELVVRGPQVMKGYWRDPEATAVALRGGWLYTGDIARIDGDGYLYIVGRKQDRIVASGRTVWPSQVEEVLASHPAVASAVSLGALNPLRCAADVHAVVILRPGWSRGEAVRALTELCRERLMPYQVPYRITVVESLPRTPLGKVDRRALEAELEEIEAADPRAS</sequence>
<proteinExistence type="predicted"/>
<evidence type="ECO:0000259" key="2">
    <source>
        <dbReference type="Pfam" id="PF13193"/>
    </source>
</evidence>
<accession>A0A0M0BPG6</accession>
<dbReference type="Proteomes" id="UP000037210">
    <property type="component" value="Unassembled WGS sequence"/>
</dbReference>
<evidence type="ECO:0000259" key="1">
    <source>
        <dbReference type="Pfam" id="PF00501"/>
    </source>
</evidence>
<evidence type="ECO:0008006" key="5">
    <source>
        <dbReference type="Google" id="ProtNLM"/>
    </source>
</evidence>
<dbReference type="EMBL" id="LFWZ01000036">
    <property type="protein sequence ID" value="KON30265.1"/>
    <property type="molecule type" value="Genomic_DNA"/>
</dbReference>
<dbReference type="Gene3D" id="3.30.300.30">
    <property type="match status" value="1"/>
</dbReference>
<gene>
    <name evidence="3" type="ORF">AC482_04330</name>
</gene>
<organism evidence="3 4">
    <name type="scientific">miscellaneous Crenarchaeota group-15 archaeon DG-45</name>
    <dbReference type="NCBI Taxonomy" id="1685127"/>
    <lineage>
        <taxon>Archaea</taxon>
        <taxon>Candidatus Bathyarchaeota</taxon>
        <taxon>MCG-15</taxon>
    </lineage>
</organism>
<dbReference type="Gene3D" id="3.40.50.12780">
    <property type="entry name" value="N-terminal domain of ligase-like"/>
    <property type="match status" value="1"/>
</dbReference>
<dbReference type="InterPro" id="IPR025110">
    <property type="entry name" value="AMP-bd_C"/>
</dbReference>
<dbReference type="SUPFAM" id="SSF56801">
    <property type="entry name" value="Acetyl-CoA synthetase-like"/>
    <property type="match status" value="1"/>
</dbReference>
<dbReference type="Pfam" id="PF13193">
    <property type="entry name" value="AMP-binding_C"/>
    <property type="match status" value="1"/>
</dbReference>
<dbReference type="PANTHER" id="PTHR43767">
    <property type="entry name" value="LONG-CHAIN-FATTY-ACID--COA LIGASE"/>
    <property type="match status" value="1"/>
</dbReference>
<protein>
    <recommendedName>
        <fullName evidence="5">Long-chain fatty acid--CoA ligase</fullName>
    </recommendedName>
</protein>
<dbReference type="Pfam" id="PF00501">
    <property type="entry name" value="AMP-binding"/>
    <property type="match status" value="1"/>
</dbReference>
<reference evidence="3 4" key="1">
    <citation type="submission" date="2015-06" db="EMBL/GenBank/DDBJ databases">
        <title>New insights into the roles of widespread benthic archaea in carbon and nitrogen cycling.</title>
        <authorList>
            <person name="Lazar C.S."/>
            <person name="Baker B.J."/>
            <person name="Seitz K.W."/>
            <person name="Hyde A.S."/>
            <person name="Dick G.J."/>
            <person name="Hinrichs K.-U."/>
            <person name="Teske A.P."/>
        </authorList>
    </citation>
    <scope>NUCLEOTIDE SEQUENCE [LARGE SCALE GENOMIC DNA]</scope>
    <source>
        <strain evidence="3">DG-45</strain>
    </source>
</reference>
<dbReference type="AlphaFoldDB" id="A0A0M0BPG6"/>
<dbReference type="PANTHER" id="PTHR43767:SF12">
    <property type="entry name" value="AMP-DEPENDENT SYNTHETASE AND LIGASE"/>
    <property type="match status" value="1"/>
</dbReference>
<feature type="domain" description="AMP-binding enzyme C-terminal" evidence="2">
    <location>
        <begin position="461"/>
        <end position="539"/>
    </location>
</feature>
<dbReference type="InterPro" id="IPR000873">
    <property type="entry name" value="AMP-dep_synth/lig_dom"/>
</dbReference>
<dbReference type="InterPro" id="IPR042099">
    <property type="entry name" value="ANL_N_sf"/>
</dbReference>
<dbReference type="InterPro" id="IPR050237">
    <property type="entry name" value="ATP-dep_AMP-bd_enzyme"/>
</dbReference>